<evidence type="ECO:0000256" key="1">
    <source>
        <dbReference type="SAM" id="Phobius"/>
    </source>
</evidence>
<proteinExistence type="predicted"/>
<dbReference type="AlphaFoldDB" id="A0A8B8UUY4"/>
<protein>
    <submittedName>
        <fullName evidence="2">Mmo1p</fullName>
    </submittedName>
</protein>
<reference evidence="2" key="1">
    <citation type="journal article" date="2017" name="Nat. Genet.">
        <title>Contrasting evolutionary genome dynamics between domesticated and wild yeasts.</title>
        <authorList>
            <person name="Yue J.X."/>
            <person name="Li J."/>
            <person name="Aigrain L."/>
            <person name="Hallin J."/>
            <person name="Persson K."/>
            <person name="Oliver K."/>
            <person name="Bergstrom A."/>
            <person name="Coupland P."/>
            <person name="Warringer J."/>
            <person name="Lagomarsino M.C."/>
            <person name="Fischer G."/>
            <person name="Durbin R."/>
            <person name="Liti G."/>
        </authorList>
    </citation>
    <scope>NUCLEOTIDE SEQUENCE</scope>
    <source>
        <strain evidence="2">CBS432</strain>
    </source>
</reference>
<sequence>MGYVIMTLSNARISERRTGIIYIYGCISLHIPLFFLFRLLNKAAILTHNPSLFFLFLFLYRKNSTARTIHQINQAVAPVLLCVPHRLYIPPLSSQPITLWFSSSFSTSSS</sequence>
<accession>A0A8B8UUY4</accession>
<reference evidence="2" key="3">
    <citation type="submission" date="2025-07" db="EMBL/GenBank/DDBJ databases">
        <authorList>
            <consortium name="NCBI Genome Project"/>
        </authorList>
    </citation>
    <scope>NUCLEOTIDE SEQUENCE</scope>
    <source>
        <strain evidence="2">CBS432</strain>
    </source>
</reference>
<dbReference type="OrthoDB" id="4067992at2759"/>
<gene>
    <name evidence="2" type="primary">MMO1</name>
    <name evidence="2" type="ORF">SPAR_K01670</name>
</gene>
<feature type="transmembrane region" description="Helical" evidence="1">
    <location>
        <begin position="43"/>
        <end position="60"/>
    </location>
</feature>
<dbReference type="VEuPathDB" id="FungiDB:SPAR_K01670"/>
<keyword evidence="1" id="KW-1133">Transmembrane helix</keyword>
<name>A0A8B8UUY4_SACPA</name>
<organism evidence="2">
    <name type="scientific">Saccharomyces paradoxus</name>
    <name type="common">Yeast</name>
    <name type="synonym">Saccharomyces douglasii</name>
    <dbReference type="NCBI Taxonomy" id="27291"/>
    <lineage>
        <taxon>Eukaryota</taxon>
        <taxon>Fungi</taxon>
        <taxon>Dikarya</taxon>
        <taxon>Ascomycota</taxon>
        <taxon>Saccharomycotina</taxon>
        <taxon>Saccharomycetes</taxon>
        <taxon>Saccharomycetales</taxon>
        <taxon>Saccharomycetaceae</taxon>
        <taxon>Saccharomyces</taxon>
    </lineage>
</organism>
<evidence type="ECO:0000313" key="2">
    <source>
        <dbReference type="RefSeq" id="XP_033767582.1"/>
    </source>
</evidence>
<dbReference type="GeneID" id="54631935"/>
<dbReference type="KEGG" id="spao:SPAR_K01670"/>
<dbReference type="RefSeq" id="XP_033767582.1">
    <property type="nucleotide sequence ID" value="XM_033911691.1"/>
</dbReference>
<reference evidence="2" key="4">
    <citation type="submission" date="2025-08" db="UniProtKB">
        <authorList>
            <consortium name="RefSeq"/>
        </authorList>
    </citation>
    <scope>IDENTIFICATION</scope>
    <source>
        <strain evidence="2">CBS432</strain>
    </source>
</reference>
<reference evidence="2" key="2">
    <citation type="submission" date="2020-01" db="EMBL/GenBank/DDBJ databases">
        <title>Population-level Yeast Reference Genomes.</title>
        <authorList>
            <person name="Yue J.-X."/>
        </authorList>
    </citation>
    <scope>NUCLEOTIDE SEQUENCE</scope>
    <source>
        <strain evidence="2">CBS432</strain>
    </source>
</reference>
<feature type="transmembrane region" description="Helical" evidence="1">
    <location>
        <begin position="20"/>
        <end position="37"/>
    </location>
</feature>
<keyword evidence="1" id="KW-0812">Transmembrane</keyword>
<keyword evidence="1" id="KW-0472">Membrane</keyword>